<evidence type="ECO:0000259" key="8">
    <source>
        <dbReference type="PROSITE" id="PS50111"/>
    </source>
</evidence>
<keyword evidence="2" id="KW-1003">Cell membrane</keyword>
<evidence type="ECO:0000256" key="3">
    <source>
        <dbReference type="ARBA" id="ARBA00023136"/>
    </source>
</evidence>
<organism evidence="10 11">
    <name type="scientific">Paenibacillus anaericanus</name>
    <dbReference type="NCBI Taxonomy" id="170367"/>
    <lineage>
        <taxon>Bacteria</taxon>
        <taxon>Bacillati</taxon>
        <taxon>Bacillota</taxon>
        <taxon>Bacilli</taxon>
        <taxon>Bacillales</taxon>
        <taxon>Paenibacillaceae</taxon>
        <taxon>Paenibacillus</taxon>
    </lineage>
</organism>
<dbReference type="PANTHER" id="PTHR32089">
    <property type="entry name" value="METHYL-ACCEPTING CHEMOTAXIS PROTEIN MCPB"/>
    <property type="match status" value="1"/>
</dbReference>
<evidence type="ECO:0000313" key="11">
    <source>
        <dbReference type="Proteomes" id="UP000279446"/>
    </source>
</evidence>
<evidence type="ECO:0000256" key="5">
    <source>
        <dbReference type="ARBA" id="ARBA00029447"/>
    </source>
</evidence>
<dbReference type="CDD" id="cd06225">
    <property type="entry name" value="HAMP"/>
    <property type="match status" value="1"/>
</dbReference>
<sequence>MFRIKHSVSRKLMRTFAVVIVLSSILFSVSFYYVSMGIINKNVLPQFDKVLLTSTKDIYKGLDKTQTLQLLSGKEDSRFIVESYLSKNVNEFQLHTAYLIDYHDNQAVILATNDKSNMKPTDALTIQDAMIKATKGTSTVSISELYSDQFGSHKTAYISIPGSSIILAVGMDATFIEQKRAEIFWICTGITAIIIVFGMALAYVDSRRITKPLTKLASITDQMSQGDFRQTIEIKGHDEVAQLAGSFNTMTVQLKDMISTVLDTSHSVVNGADEMFHSVQTFEDLIERSNAATNQVERGSVTIASATAENARAMEEISDGIQHIATSSAIVTERIGQASEQANMGNELAQTAIDQMNLVEGAAGKSLQHISILNERSESIAQVVATISEITKQTNILALNASIEAARAGAQGKGFAVVAEEVRKLAEESRAATDEISEYLISIQEESQNSVSAMQHVSDEIQSGTDIVRKAGLAFEELTELIQNINLTIHTVSSATQEVSAGTEEVTASVEEAATITAKSLQNMKEIAEYSNQQITEIAAHASTVTTLQAKAASLSASVNKFKI</sequence>
<dbReference type="Gene3D" id="1.10.287.950">
    <property type="entry name" value="Methyl-accepting chemotaxis protein"/>
    <property type="match status" value="1"/>
</dbReference>
<dbReference type="Gene3D" id="6.10.340.10">
    <property type="match status" value="1"/>
</dbReference>
<dbReference type="PANTHER" id="PTHR32089:SF112">
    <property type="entry name" value="LYSOZYME-LIKE PROTEIN-RELATED"/>
    <property type="match status" value="1"/>
</dbReference>
<dbReference type="RefSeq" id="WP_127192489.1">
    <property type="nucleotide sequence ID" value="NZ_RZNY01000009.1"/>
</dbReference>
<keyword evidence="11" id="KW-1185">Reference proteome</keyword>
<evidence type="ECO:0000256" key="4">
    <source>
        <dbReference type="ARBA" id="ARBA00023224"/>
    </source>
</evidence>
<dbReference type="Pfam" id="PF00672">
    <property type="entry name" value="HAMP"/>
    <property type="match status" value="1"/>
</dbReference>
<dbReference type="CDD" id="cd11386">
    <property type="entry name" value="MCP_signal"/>
    <property type="match status" value="1"/>
</dbReference>
<dbReference type="SMART" id="SM00304">
    <property type="entry name" value="HAMP"/>
    <property type="match status" value="1"/>
</dbReference>
<feature type="transmembrane region" description="Helical" evidence="7">
    <location>
        <begin position="183"/>
        <end position="204"/>
    </location>
</feature>
<gene>
    <name evidence="10" type="ORF">EJP82_13040</name>
</gene>
<evidence type="ECO:0000256" key="6">
    <source>
        <dbReference type="PROSITE-ProRule" id="PRU00284"/>
    </source>
</evidence>
<dbReference type="Pfam" id="PF00015">
    <property type="entry name" value="MCPsignal"/>
    <property type="match status" value="1"/>
</dbReference>
<accession>A0A433Y959</accession>
<feature type="transmembrane region" description="Helical" evidence="7">
    <location>
        <begin position="156"/>
        <end position="176"/>
    </location>
</feature>
<keyword evidence="3 7" id="KW-0472">Membrane</keyword>
<feature type="transmembrane region" description="Helical" evidence="7">
    <location>
        <begin position="12"/>
        <end position="34"/>
    </location>
</feature>
<dbReference type="SUPFAM" id="SSF58104">
    <property type="entry name" value="Methyl-accepting chemotaxis protein (MCP) signaling domain"/>
    <property type="match status" value="1"/>
</dbReference>
<evidence type="ECO:0000259" key="9">
    <source>
        <dbReference type="PROSITE" id="PS50885"/>
    </source>
</evidence>
<comment type="caution">
    <text evidence="10">The sequence shown here is derived from an EMBL/GenBank/DDBJ whole genome shotgun (WGS) entry which is preliminary data.</text>
</comment>
<name>A0A433Y959_9BACL</name>
<evidence type="ECO:0000256" key="7">
    <source>
        <dbReference type="SAM" id="Phobius"/>
    </source>
</evidence>
<proteinExistence type="inferred from homology"/>
<keyword evidence="7" id="KW-1133">Transmembrane helix</keyword>
<dbReference type="GO" id="GO:0005886">
    <property type="term" value="C:plasma membrane"/>
    <property type="evidence" value="ECO:0007669"/>
    <property type="project" value="UniProtKB-SubCell"/>
</dbReference>
<dbReference type="SMART" id="SM00283">
    <property type="entry name" value="MA"/>
    <property type="match status" value="1"/>
</dbReference>
<dbReference type="InterPro" id="IPR003660">
    <property type="entry name" value="HAMP_dom"/>
</dbReference>
<comment type="similarity">
    <text evidence="5">Belongs to the methyl-accepting chemotaxis (MCP) protein family.</text>
</comment>
<keyword evidence="4 6" id="KW-0807">Transducer</keyword>
<dbReference type="PROSITE" id="PS50885">
    <property type="entry name" value="HAMP"/>
    <property type="match status" value="1"/>
</dbReference>
<dbReference type="GO" id="GO:0007165">
    <property type="term" value="P:signal transduction"/>
    <property type="evidence" value="ECO:0007669"/>
    <property type="project" value="UniProtKB-KW"/>
</dbReference>
<evidence type="ECO:0000313" key="10">
    <source>
        <dbReference type="EMBL" id="RUT46386.1"/>
    </source>
</evidence>
<comment type="subcellular location">
    <subcellularLocation>
        <location evidence="1">Cell membrane</location>
    </subcellularLocation>
</comment>
<evidence type="ECO:0000256" key="2">
    <source>
        <dbReference type="ARBA" id="ARBA00022475"/>
    </source>
</evidence>
<reference evidence="10 11" key="1">
    <citation type="submission" date="2018-12" db="EMBL/GenBank/DDBJ databases">
        <authorList>
            <person name="Sun L."/>
            <person name="Chen Z."/>
        </authorList>
    </citation>
    <scope>NUCLEOTIDE SEQUENCE [LARGE SCALE GENOMIC DNA]</scope>
    <source>
        <strain evidence="10 11">DSM 15890</strain>
    </source>
</reference>
<feature type="domain" description="Methyl-accepting transducer" evidence="8">
    <location>
        <begin position="278"/>
        <end position="514"/>
    </location>
</feature>
<keyword evidence="7" id="KW-0812">Transmembrane</keyword>
<evidence type="ECO:0000256" key="1">
    <source>
        <dbReference type="ARBA" id="ARBA00004236"/>
    </source>
</evidence>
<dbReference type="EMBL" id="RZNY01000009">
    <property type="protein sequence ID" value="RUT46386.1"/>
    <property type="molecule type" value="Genomic_DNA"/>
</dbReference>
<dbReference type="InterPro" id="IPR004089">
    <property type="entry name" value="MCPsignal_dom"/>
</dbReference>
<feature type="domain" description="HAMP" evidence="9">
    <location>
        <begin position="207"/>
        <end position="259"/>
    </location>
</feature>
<dbReference type="OrthoDB" id="369835at2"/>
<dbReference type="PROSITE" id="PS50111">
    <property type="entry name" value="CHEMOTAXIS_TRANSDUC_2"/>
    <property type="match status" value="1"/>
</dbReference>
<dbReference type="Proteomes" id="UP000279446">
    <property type="component" value="Unassembled WGS sequence"/>
</dbReference>
<dbReference type="AlphaFoldDB" id="A0A433Y959"/>
<protein>
    <submittedName>
        <fullName evidence="10">Methyl-accepting chemotaxis protein</fullName>
    </submittedName>
</protein>